<organism evidence="1">
    <name type="scientific">marine sediment metagenome</name>
    <dbReference type="NCBI Taxonomy" id="412755"/>
    <lineage>
        <taxon>unclassified sequences</taxon>
        <taxon>metagenomes</taxon>
        <taxon>ecological metagenomes</taxon>
    </lineage>
</organism>
<accession>X0ZPK5</accession>
<proteinExistence type="predicted"/>
<feature type="non-terminal residue" evidence="1">
    <location>
        <position position="89"/>
    </location>
</feature>
<name>X0ZPK5_9ZZZZ</name>
<dbReference type="AlphaFoldDB" id="X0ZPK5"/>
<comment type="caution">
    <text evidence="1">The sequence shown here is derived from an EMBL/GenBank/DDBJ whole genome shotgun (WGS) entry which is preliminary data.</text>
</comment>
<dbReference type="EMBL" id="BARS01058658">
    <property type="protein sequence ID" value="GAG50136.1"/>
    <property type="molecule type" value="Genomic_DNA"/>
</dbReference>
<gene>
    <name evidence="1" type="ORF">S01H1_85418</name>
</gene>
<sequence>MVENGKLVNLYPGKMLFFSVDVTGPIVTFKIPPEWCTAGYKKLYLFEESNPPTGLDGVTPASWDICAPNCDNEKRETARYCYPRPFHTG</sequence>
<evidence type="ECO:0000313" key="1">
    <source>
        <dbReference type="EMBL" id="GAG50136.1"/>
    </source>
</evidence>
<reference evidence="1" key="1">
    <citation type="journal article" date="2014" name="Front. Microbiol.">
        <title>High frequency of phylogenetically diverse reductive dehalogenase-homologous genes in deep subseafloor sedimentary metagenomes.</title>
        <authorList>
            <person name="Kawai M."/>
            <person name="Futagami T."/>
            <person name="Toyoda A."/>
            <person name="Takaki Y."/>
            <person name="Nishi S."/>
            <person name="Hori S."/>
            <person name="Arai W."/>
            <person name="Tsubouchi T."/>
            <person name="Morono Y."/>
            <person name="Uchiyama I."/>
            <person name="Ito T."/>
            <person name="Fujiyama A."/>
            <person name="Inagaki F."/>
            <person name="Takami H."/>
        </authorList>
    </citation>
    <scope>NUCLEOTIDE SEQUENCE</scope>
    <source>
        <strain evidence="1">Expedition CK06-06</strain>
    </source>
</reference>
<protein>
    <submittedName>
        <fullName evidence="1">Uncharacterized protein</fullName>
    </submittedName>
</protein>